<name>A0A178XGH4_SINSA</name>
<gene>
    <name evidence="2" type="ORF">ATB98_23805</name>
</gene>
<dbReference type="OrthoDB" id="8453806at2"/>
<comment type="caution">
    <text evidence="2">The sequence shown here is derived from an EMBL/GenBank/DDBJ whole genome shotgun (WGS) entry which is preliminary data.</text>
</comment>
<dbReference type="RefSeq" id="WP_066879827.1">
    <property type="nucleotide sequence ID" value="NZ_LNQB01000102.1"/>
</dbReference>
<proteinExistence type="predicted"/>
<reference evidence="2 3" key="1">
    <citation type="submission" date="2015-11" db="EMBL/GenBank/DDBJ databases">
        <title>Ensifer anhuiense sp. nov., an effective nitrogen fixation bacterium with Glycine soja.</title>
        <authorList>
            <person name="Yan H."/>
            <person name="Chen W."/>
        </authorList>
    </citation>
    <scope>NUCLEOTIDE SEQUENCE [LARGE SCALE GENOMIC DNA]</scope>
    <source>
        <strain evidence="2 3">LMG 7837</strain>
    </source>
</reference>
<dbReference type="Proteomes" id="UP000078507">
    <property type="component" value="Unassembled WGS sequence"/>
</dbReference>
<accession>A0A178XGH4</accession>
<keyword evidence="3" id="KW-1185">Reference proteome</keyword>
<evidence type="ECO:0008006" key="4">
    <source>
        <dbReference type="Google" id="ProtNLM"/>
    </source>
</evidence>
<sequence length="118" mass="13372">MKKFLTKAVVAAFVGLTGLVGVAPTVSAQSLTLEFGPGGVQYRDHDRYDRRDRPRYGYERRGRCAPWLAVDKARDRGLRRAHVADVSHRRVVVEGRRRGERQAIIFANVRGCPIIGRW</sequence>
<protein>
    <recommendedName>
        <fullName evidence="4">Antifreeze protein</fullName>
    </recommendedName>
</protein>
<organism evidence="2 3">
    <name type="scientific">Sinorhizobium saheli</name>
    <dbReference type="NCBI Taxonomy" id="36856"/>
    <lineage>
        <taxon>Bacteria</taxon>
        <taxon>Pseudomonadati</taxon>
        <taxon>Pseudomonadota</taxon>
        <taxon>Alphaproteobacteria</taxon>
        <taxon>Hyphomicrobiales</taxon>
        <taxon>Rhizobiaceae</taxon>
        <taxon>Sinorhizobium/Ensifer group</taxon>
        <taxon>Sinorhizobium</taxon>
    </lineage>
</organism>
<evidence type="ECO:0000256" key="1">
    <source>
        <dbReference type="SAM" id="SignalP"/>
    </source>
</evidence>
<keyword evidence="1" id="KW-0732">Signal</keyword>
<dbReference type="EMBL" id="LNQB01000102">
    <property type="protein sequence ID" value="OAP34338.1"/>
    <property type="molecule type" value="Genomic_DNA"/>
</dbReference>
<dbReference type="AlphaFoldDB" id="A0A178XGH4"/>
<feature type="signal peptide" evidence="1">
    <location>
        <begin position="1"/>
        <end position="28"/>
    </location>
</feature>
<evidence type="ECO:0000313" key="3">
    <source>
        <dbReference type="Proteomes" id="UP000078507"/>
    </source>
</evidence>
<evidence type="ECO:0000313" key="2">
    <source>
        <dbReference type="EMBL" id="OAP34338.1"/>
    </source>
</evidence>
<feature type="chain" id="PRO_5008096828" description="Antifreeze protein" evidence="1">
    <location>
        <begin position="29"/>
        <end position="118"/>
    </location>
</feature>